<protein>
    <recommendedName>
        <fullName evidence="2 8">Tryptophan--tRNA ligase</fullName>
        <ecNumber evidence="2 8">6.1.1.2</ecNumber>
    </recommendedName>
</protein>
<dbReference type="InterPro" id="IPR002305">
    <property type="entry name" value="aa-tRNA-synth_Ic"/>
</dbReference>
<dbReference type="EMBL" id="JAIQZJ010000007">
    <property type="protein sequence ID" value="MBZ5739271.1"/>
    <property type="molecule type" value="Genomic_DNA"/>
</dbReference>
<dbReference type="SUPFAM" id="SSF52374">
    <property type="entry name" value="Nucleotidylyl transferase"/>
    <property type="match status" value="1"/>
</dbReference>
<dbReference type="PANTHER" id="PTHR43766">
    <property type="entry name" value="TRYPTOPHAN--TRNA LIGASE, MITOCHONDRIAL"/>
    <property type="match status" value="1"/>
</dbReference>
<evidence type="ECO:0000256" key="8">
    <source>
        <dbReference type="NCBIfam" id="TIGR00233"/>
    </source>
</evidence>
<dbReference type="RefSeq" id="WP_224123641.1">
    <property type="nucleotide sequence ID" value="NZ_JAIQZJ010000007.1"/>
</dbReference>
<dbReference type="GO" id="GO:0004830">
    <property type="term" value="F:tryptophan-tRNA ligase activity"/>
    <property type="evidence" value="ECO:0007669"/>
    <property type="project" value="UniProtKB-EC"/>
</dbReference>
<dbReference type="Gene3D" id="3.40.50.620">
    <property type="entry name" value="HUPs"/>
    <property type="match status" value="2"/>
</dbReference>
<dbReference type="EC" id="6.1.1.2" evidence="2 8"/>
<name>A0ABS7UE49_9ACTN</name>
<evidence type="ECO:0000313" key="11">
    <source>
        <dbReference type="EMBL" id="MBZ5739271.1"/>
    </source>
</evidence>
<evidence type="ECO:0000256" key="1">
    <source>
        <dbReference type="ARBA" id="ARBA00005594"/>
    </source>
</evidence>
<gene>
    <name evidence="11" type="primary">trpS</name>
    <name evidence="11" type="ORF">K8U61_13940</name>
</gene>
<keyword evidence="7 9" id="KW-0030">Aminoacyl-tRNA synthetase</keyword>
<evidence type="ECO:0000256" key="6">
    <source>
        <dbReference type="ARBA" id="ARBA00022917"/>
    </source>
</evidence>
<organism evidence="11 12">
    <name type="scientific">Nocardioides mangrovi</name>
    <dbReference type="NCBI Taxonomy" id="2874580"/>
    <lineage>
        <taxon>Bacteria</taxon>
        <taxon>Bacillati</taxon>
        <taxon>Actinomycetota</taxon>
        <taxon>Actinomycetes</taxon>
        <taxon>Propionibacteriales</taxon>
        <taxon>Nocardioidaceae</taxon>
        <taxon>Nocardioides</taxon>
    </lineage>
</organism>
<accession>A0ABS7UE49</accession>
<dbReference type="PROSITE" id="PS00178">
    <property type="entry name" value="AA_TRNA_LIGASE_I"/>
    <property type="match status" value="1"/>
</dbReference>
<feature type="compositionally biased region" description="Low complexity" evidence="10">
    <location>
        <begin position="112"/>
        <end position="124"/>
    </location>
</feature>
<dbReference type="Proteomes" id="UP000780875">
    <property type="component" value="Unassembled WGS sequence"/>
</dbReference>
<dbReference type="InterPro" id="IPR014729">
    <property type="entry name" value="Rossmann-like_a/b/a_fold"/>
</dbReference>
<evidence type="ECO:0000256" key="5">
    <source>
        <dbReference type="ARBA" id="ARBA00022840"/>
    </source>
</evidence>
<evidence type="ECO:0000256" key="2">
    <source>
        <dbReference type="ARBA" id="ARBA00013161"/>
    </source>
</evidence>
<evidence type="ECO:0000256" key="7">
    <source>
        <dbReference type="ARBA" id="ARBA00023146"/>
    </source>
</evidence>
<feature type="compositionally biased region" description="Basic and acidic residues" evidence="10">
    <location>
        <begin position="125"/>
        <end position="136"/>
    </location>
</feature>
<comment type="similarity">
    <text evidence="1 9">Belongs to the class-I aminoacyl-tRNA synthetase family.</text>
</comment>
<evidence type="ECO:0000256" key="9">
    <source>
        <dbReference type="RuleBase" id="RU363036"/>
    </source>
</evidence>
<evidence type="ECO:0000256" key="3">
    <source>
        <dbReference type="ARBA" id="ARBA00022598"/>
    </source>
</evidence>
<proteinExistence type="inferred from homology"/>
<feature type="region of interest" description="Disordered" evidence="10">
    <location>
        <begin position="105"/>
        <end position="165"/>
    </location>
</feature>
<keyword evidence="6 9" id="KW-0648">Protein biosynthesis</keyword>
<dbReference type="NCBIfam" id="TIGR00233">
    <property type="entry name" value="trpS"/>
    <property type="match status" value="1"/>
</dbReference>
<evidence type="ECO:0000313" key="12">
    <source>
        <dbReference type="Proteomes" id="UP000780875"/>
    </source>
</evidence>
<keyword evidence="5 9" id="KW-0067">ATP-binding</keyword>
<evidence type="ECO:0000256" key="10">
    <source>
        <dbReference type="SAM" id="MobiDB-lite"/>
    </source>
</evidence>
<dbReference type="Pfam" id="PF00579">
    <property type="entry name" value="tRNA-synt_1b"/>
    <property type="match status" value="2"/>
</dbReference>
<evidence type="ECO:0000256" key="4">
    <source>
        <dbReference type="ARBA" id="ARBA00022741"/>
    </source>
</evidence>
<comment type="caution">
    <text evidence="11">The sequence shown here is derived from an EMBL/GenBank/DDBJ whole genome shotgun (WGS) entry which is preliminary data.</text>
</comment>
<dbReference type="InterPro" id="IPR001412">
    <property type="entry name" value="aa-tRNA-synth_I_CS"/>
</dbReference>
<dbReference type="PANTHER" id="PTHR43766:SF1">
    <property type="entry name" value="TRYPTOPHAN--TRNA LIGASE, MITOCHONDRIAL"/>
    <property type="match status" value="1"/>
</dbReference>
<keyword evidence="4 9" id="KW-0547">Nucleotide-binding</keyword>
<keyword evidence="3 9" id="KW-0436">Ligase</keyword>
<dbReference type="InterPro" id="IPR002306">
    <property type="entry name" value="Trp-tRNA-ligase"/>
</dbReference>
<dbReference type="CDD" id="cd00806">
    <property type="entry name" value="TrpRS_core"/>
    <property type="match status" value="1"/>
</dbReference>
<keyword evidence="12" id="KW-1185">Reference proteome</keyword>
<sequence length="368" mass="38828">MTTLSLLTPSGRLTLGNLLGALRPMAARQEDAYYGLSDLHAMTTTHDPAVLRERTTEMATLLLAVGLDRATLFRQSRVPAHAELAYLLECTAYTGELNRMIQFKEKGGRVGPTPSRASSSASPAKAEEGGGTESRRPTTTQGGDVMGGAQQARGPARPPRGRGVDSTRVSLFTYPVLMAADILLYRPTEVPVGADQRQHVELTRDLAVRFNNTYGAVFTVPTVVTPAAGARVMDLSDPTRKMSKSADAAGSVFLLDPPDVVRRKIARAVTDSDTGADAVRADPTKPGVTNLLEILTACGGSAAGLTTYGALKRTVTDAVVAELEPVQKAYAELAADLVHVETVYAAGAQRCREVTAPVLAAARAAMGL</sequence>
<dbReference type="PRINTS" id="PR01039">
    <property type="entry name" value="TRNASYNTHTRP"/>
</dbReference>
<reference evidence="11 12" key="1">
    <citation type="submission" date="2021-09" db="EMBL/GenBank/DDBJ databases">
        <title>Whole genome sequence of Nocardioides sp. GBK3QG-3.</title>
        <authorList>
            <person name="Tuo L."/>
        </authorList>
    </citation>
    <scope>NUCLEOTIDE SEQUENCE [LARGE SCALE GENOMIC DNA]</scope>
    <source>
        <strain evidence="11 12">GBK3QG-3</strain>
    </source>
</reference>
<dbReference type="Gene3D" id="1.10.240.10">
    <property type="entry name" value="Tyrosyl-Transfer RNA Synthetase"/>
    <property type="match status" value="1"/>
</dbReference>
<dbReference type="InterPro" id="IPR050203">
    <property type="entry name" value="Trp-tRNA_synthetase"/>
</dbReference>